<evidence type="ECO:0000313" key="3">
    <source>
        <dbReference type="Proteomes" id="UP000266841"/>
    </source>
</evidence>
<proteinExistence type="predicted"/>
<organism evidence="2 3">
    <name type="scientific">Thalassiosira oceanica</name>
    <name type="common">Marine diatom</name>
    <dbReference type="NCBI Taxonomy" id="159749"/>
    <lineage>
        <taxon>Eukaryota</taxon>
        <taxon>Sar</taxon>
        <taxon>Stramenopiles</taxon>
        <taxon>Ochrophyta</taxon>
        <taxon>Bacillariophyta</taxon>
        <taxon>Coscinodiscophyceae</taxon>
        <taxon>Thalassiosirophycidae</taxon>
        <taxon>Thalassiosirales</taxon>
        <taxon>Thalassiosiraceae</taxon>
        <taxon>Thalassiosira</taxon>
    </lineage>
</organism>
<evidence type="ECO:0000256" key="1">
    <source>
        <dbReference type="SAM" id="MobiDB-lite"/>
    </source>
</evidence>
<name>K0RZ60_THAOC</name>
<reference evidence="2 3" key="1">
    <citation type="journal article" date="2012" name="Genome Biol.">
        <title>Genome and low-iron response of an oceanic diatom adapted to chronic iron limitation.</title>
        <authorList>
            <person name="Lommer M."/>
            <person name="Specht M."/>
            <person name="Roy A.S."/>
            <person name="Kraemer L."/>
            <person name="Andreson R."/>
            <person name="Gutowska M.A."/>
            <person name="Wolf J."/>
            <person name="Bergner S.V."/>
            <person name="Schilhabel M.B."/>
            <person name="Klostermeier U.C."/>
            <person name="Beiko R.G."/>
            <person name="Rosenstiel P."/>
            <person name="Hippler M."/>
            <person name="Laroche J."/>
        </authorList>
    </citation>
    <scope>NUCLEOTIDE SEQUENCE [LARGE SCALE GENOMIC DNA]</scope>
    <source>
        <strain evidence="2 3">CCMP1005</strain>
    </source>
</reference>
<dbReference type="AlphaFoldDB" id="K0RZ60"/>
<dbReference type="Proteomes" id="UP000266841">
    <property type="component" value="Unassembled WGS sequence"/>
</dbReference>
<sequence>MSASASPRLPTPLPIPSPAAAGGGDLRFPEYPEGSGSEDAIDSKYLHQGRVDSEDFDKCLKGGVVQPHFTQGSRRLAPGPCVNSAAFTVPYTGTTSRSIRASASSRPRQYSRVIADEEGRARNKPSSRPFRATPDWRPSSAGLRPLTGIDQAIDQRFVPVRPFPSIAPSVDLAAPGTAALTWSWSRSWAPGRKREGDDEEEVGLQLASFLHAEDLCQVKATCKALGSDEDATANGLSIADEAARRLYLGASDEEKAKLPRHDGESWTEL</sequence>
<comment type="caution">
    <text evidence="2">The sequence shown here is derived from an EMBL/GenBank/DDBJ whole genome shotgun (WGS) entry which is preliminary data.</text>
</comment>
<feature type="compositionally biased region" description="Low complexity" evidence="1">
    <location>
        <begin position="96"/>
        <end position="108"/>
    </location>
</feature>
<evidence type="ECO:0000313" key="2">
    <source>
        <dbReference type="EMBL" id="EJK57714.1"/>
    </source>
</evidence>
<protein>
    <submittedName>
        <fullName evidence="2">Uncharacterized protein</fullName>
    </submittedName>
</protein>
<keyword evidence="3" id="KW-1185">Reference proteome</keyword>
<feature type="region of interest" description="Disordered" evidence="1">
    <location>
        <begin position="1"/>
        <end position="48"/>
    </location>
</feature>
<dbReference type="EMBL" id="AGNL01027208">
    <property type="protein sequence ID" value="EJK57714.1"/>
    <property type="molecule type" value="Genomic_DNA"/>
</dbReference>
<accession>K0RZ60</accession>
<feature type="region of interest" description="Disordered" evidence="1">
    <location>
        <begin position="96"/>
        <end position="144"/>
    </location>
</feature>
<gene>
    <name evidence="2" type="ORF">THAOC_22210</name>
</gene>